<keyword evidence="1" id="KW-0812">Transmembrane</keyword>
<proteinExistence type="predicted"/>
<reference evidence="2" key="1">
    <citation type="submission" date="2019-03" db="EMBL/GenBank/DDBJ databases">
        <title>Long read genome sequence of the mycoparasitic Pythium oligandrum ATCC 38472 isolated from sugarbeet rhizosphere.</title>
        <authorList>
            <person name="Gaulin E."/>
        </authorList>
    </citation>
    <scope>NUCLEOTIDE SEQUENCE</scope>
    <source>
        <strain evidence="2">ATCC 38472_TT</strain>
    </source>
</reference>
<gene>
    <name evidence="2" type="ORF">Poli38472_004989</name>
</gene>
<feature type="transmembrane region" description="Helical" evidence="1">
    <location>
        <begin position="63"/>
        <end position="88"/>
    </location>
</feature>
<protein>
    <recommendedName>
        <fullName evidence="4">Transmembrane protein</fullName>
    </recommendedName>
</protein>
<comment type="caution">
    <text evidence="2">The sequence shown here is derived from an EMBL/GenBank/DDBJ whole genome shotgun (WGS) entry which is preliminary data.</text>
</comment>
<dbReference type="AlphaFoldDB" id="A0A8K1CB81"/>
<evidence type="ECO:0000313" key="3">
    <source>
        <dbReference type="Proteomes" id="UP000794436"/>
    </source>
</evidence>
<evidence type="ECO:0008006" key="4">
    <source>
        <dbReference type="Google" id="ProtNLM"/>
    </source>
</evidence>
<evidence type="ECO:0000313" key="2">
    <source>
        <dbReference type="EMBL" id="TMW59920.1"/>
    </source>
</evidence>
<sequence length="223" mass="23881">MTGVIASPHPCEPETKYTEQVSTRGETARVYNAIQTGFVDSLAACVCPCISIAQVASSVGVSYLLTLLGFGLLNLLGLASMMIGASYVDMWYMRRKDYGYLVLLEVVMYWIGPFFSVLLMVLLCLIVGEVDGGINVLAIVLPGVAMDMVFACSAQAFRSKSDKQIGEPTASTWRTVVNTICCVTCSLAAATTRVKKHKGAAECDLGPMDGNLGPLDTLPSYQP</sequence>
<keyword evidence="1" id="KW-1133">Transmembrane helix</keyword>
<organism evidence="2 3">
    <name type="scientific">Pythium oligandrum</name>
    <name type="common">Mycoparasitic fungus</name>
    <dbReference type="NCBI Taxonomy" id="41045"/>
    <lineage>
        <taxon>Eukaryota</taxon>
        <taxon>Sar</taxon>
        <taxon>Stramenopiles</taxon>
        <taxon>Oomycota</taxon>
        <taxon>Peronosporomycetes</taxon>
        <taxon>Pythiales</taxon>
        <taxon>Pythiaceae</taxon>
        <taxon>Pythium</taxon>
    </lineage>
</organism>
<dbReference type="Proteomes" id="UP000794436">
    <property type="component" value="Unassembled WGS sequence"/>
</dbReference>
<keyword evidence="1" id="KW-0472">Membrane</keyword>
<accession>A0A8K1CB81</accession>
<keyword evidence="3" id="KW-1185">Reference proteome</keyword>
<evidence type="ECO:0000256" key="1">
    <source>
        <dbReference type="SAM" id="Phobius"/>
    </source>
</evidence>
<name>A0A8K1CB81_PYTOL</name>
<dbReference type="EMBL" id="SPLM01000109">
    <property type="protein sequence ID" value="TMW59920.1"/>
    <property type="molecule type" value="Genomic_DNA"/>
</dbReference>
<feature type="transmembrane region" description="Helical" evidence="1">
    <location>
        <begin position="100"/>
        <end position="128"/>
    </location>
</feature>
<feature type="transmembrane region" description="Helical" evidence="1">
    <location>
        <begin position="134"/>
        <end position="154"/>
    </location>
</feature>